<name>A0A397V4K6_9GLOM</name>
<reference evidence="1 2" key="1">
    <citation type="submission" date="2018-06" db="EMBL/GenBank/DDBJ databases">
        <title>Comparative genomics reveals the genomic features of Rhizophagus irregularis, R. cerebriforme, R. diaphanum and Gigaspora rosea, and their symbiotic lifestyle signature.</title>
        <authorList>
            <person name="Morin E."/>
            <person name="San Clemente H."/>
            <person name="Chen E.C.H."/>
            <person name="De La Providencia I."/>
            <person name="Hainaut M."/>
            <person name="Kuo A."/>
            <person name="Kohler A."/>
            <person name="Murat C."/>
            <person name="Tang N."/>
            <person name="Roy S."/>
            <person name="Loubradou J."/>
            <person name="Henrissat B."/>
            <person name="Grigoriev I.V."/>
            <person name="Corradi N."/>
            <person name="Roux C."/>
            <person name="Martin F.M."/>
        </authorList>
    </citation>
    <scope>NUCLEOTIDE SEQUENCE [LARGE SCALE GENOMIC DNA]</scope>
    <source>
        <strain evidence="1 2">DAOM 194757</strain>
    </source>
</reference>
<evidence type="ECO:0000313" key="1">
    <source>
        <dbReference type="EMBL" id="RIB17390.1"/>
    </source>
</evidence>
<dbReference type="Proteomes" id="UP000266673">
    <property type="component" value="Unassembled WGS sequence"/>
</dbReference>
<dbReference type="Gene3D" id="3.40.630.10">
    <property type="entry name" value="Zn peptidases"/>
    <property type="match status" value="1"/>
</dbReference>
<dbReference type="OrthoDB" id="2368504at2759"/>
<dbReference type="EMBL" id="QKWP01000608">
    <property type="protein sequence ID" value="RIB17390.1"/>
    <property type="molecule type" value="Genomic_DNA"/>
</dbReference>
<protein>
    <submittedName>
        <fullName evidence="1">Uncharacterized protein</fullName>
    </submittedName>
</protein>
<evidence type="ECO:0000313" key="2">
    <source>
        <dbReference type="Proteomes" id="UP000266673"/>
    </source>
</evidence>
<gene>
    <name evidence="1" type="ORF">C2G38_2142625</name>
</gene>
<dbReference type="AlphaFoldDB" id="A0A397V4K6"/>
<accession>A0A397V4K6</accession>
<organism evidence="1 2">
    <name type="scientific">Gigaspora rosea</name>
    <dbReference type="NCBI Taxonomy" id="44941"/>
    <lineage>
        <taxon>Eukaryota</taxon>
        <taxon>Fungi</taxon>
        <taxon>Fungi incertae sedis</taxon>
        <taxon>Mucoromycota</taxon>
        <taxon>Glomeromycotina</taxon>
        <taxon>Glomeromycetes</taxon>
        <taxon>Diversisporales</taxon>
        <taxon>Gigasporaceae</taxon>
        <taxon>Gigaspora</taxon>
    </lineage>
</organism>
<comment type="caution">
    <text evidence="1">The sequence shown here is derived from an EMBL/GenBank/DDBJ whole genome shotgun (WGS) entry which is preliminary data.</text>
</comment>
<keyword evidence="2" id="KW-1185">Reference proteome</keyword>
<sequence>MGASSKVAFLQEFVEKRPFIHCDITGTAVETKSKRGTGAMALFEDIKNKNEQLNQTESKSKLSGPLLFGLLCKSIEAVHKTLSSNMIKIKLFNSYSKSTQRLHILDLGKRLLDIIEGKKEIFFYSNDNIVLKQAKFEINNHTYIINYGKSNSQVVELQKQAIVKSIDHGRISQDAYRSLTKLDESLIRASAVYEMRQEITHKVNIKISISLVDVDQPTTFEPITEEANITDPNIVSNILASIGKGGQ</sequence>
<proteinExistence type="predicted"/>